<feature type="region of interest" description="Disordered" evidence="5">
    <location>
        <begin position="576"/>
        <end position="612"/>
    </location>
</feature>
<evidence type="ECO:0000256" key="3">
    <source>
        <dbReference type="ARBA" id="ARBA00022840"/>
    </source>
</evidence>
<feature type="compositionally biased region" description="Low complexity" evidence="5">
    <location>
        <begin position="1122"/>
        <end position="1132"/>
    </location>
</feature>
<evidence type="ECO:0000256" key="5">
    <source>
        <dbReference type="SAM" id="MobiDB-lite"/>
    </source>
</evidence>
<dbReference type="EC" id="2.7.11.1" evidence="1"/>
<dbReference type="FunFam" id="1.10.510.10:FF:000421">
    <property type="entry name" value="Serine/threonine-protein kinase PAK 6"/>
    <property type="match status" value="1"/>
</dbReference>
<feature type="compositionally biased region" description="Low complexity" evidence="5">
    <location>
        <begin position="534"/>
        <end position="553"/>
    </location>
</feature>
<keyword evidence="2 4" id="KW-0547">Nucleotide-binding</keyword>
<dbReference type="Proteomes" id="UP000777482">
    <property type="component" value="Unassembled WGS sequence"/>
</dbReference>
<feature type="domain" description="Protein kinase" evidence="6">
    <location>
        <begin position="23"/>
        <end position="292"/>
    </location>
</feature>
<dbReference type="PANTHER" id="PTHR48012">
    <property type="entry name" value="STERILE20-LIKE KINASE, ISOFORM B-RELATED"/>
    <property type="match status" value="1"/>
</dbReference>
<feature type="compositionally biased region" description="Low complexity" evidence="5">
    <location>
        <begin position="786"/>
        <end position="811"/>
    </location>
</feature>
<feature type="compositionally biased region" description="Low complexity" evidence="5">
    <location>
        <begin position="646"/>
        <end position="661"/>
    </location>
</feature>
<accession>A0A9P6W121</accession>
<sequence length="1289" mass="132289">MSESAILAAQRRQPHVGPVTALYSKKEMVGRGAYGGVYKAVHNPTGQVVALKIIDLDTPDDDISEIQREVALLSELRDAARHNITLYHGCHLHGHELWIAMDFASGGSIRTLMKSGPIHEKYASLIVREVLVALAFLHRQDIIHRDVKAANILLTQTGKILLADFGVAAHLQANSKRSTFTGTPLWMAPEVITDGKMYDTKADIWSLGITLFEMATGNPPHFGIEPLRACALIPRSDPPTLPDDDDDDDDSDKDTLTPGPFSTPMREFLAQCLQIDPTVRPTADDLMRSKWIKSASKLPMALLRELIVRYVQWIQSGGQRMSIVGVAPGGGDEYAREDTFDLVEDQWDFDLDEADFASRIGLGKLEPLGDEPVRTLDEKAAQSHARPPKVVSPRNHPLLRLFDEESNPYAQASSNFGGTTITLPSGPVNTVKPTISLPSFDDLEDNDHTANSSGGFDASQYAWSSEAATSGFGFGGAASSAFVSADNYSGYGFGGSASSFGLPSSTSAFGFGGALGAAEDLMSPLMIRDDDQYPPFQAGPSSSSSQSAAAPRFGWGFGQGGTGSFGAGSGSGFAFGSGSGSAVQLEQRQQQQQQQQQTAHSRSGSQTPTETTFAEAAAAGSALGGGGSAFVFPAHPQQQQYPVANSPSLPSLGPPSSSASGQLNRPFGAAAAISPAANANVTVMSGPPPVGPSRRRADTAPSRAPYDPPIDAFAPYPPLGQGLPRVAAPGVAAASPSPSSLSASTPPSGATPAPYPPLGPGLPRRTTEPTQQQQPMRLAMGHRTRTSGSSSRDFSASGFSGPSSSIGGAGAAMAVARDLNRPFGAAAAAAAIGGSGGGTALRDRGWSNPASVEGQRPHFRAAAGPTFPGPPDSGGGGGGSGGGNGIGAAPHGRVRSASEATKRQALQISTTEAFPTPCTSSSPASAAVPATPLSAAAAAVNPLNGSPRSIRAANAHRRIPSGQYFPSHPHSTTSSPKSAGSATVGGYPEGHDRGGSGGGDPLASASVYSRQQQQQQQQHSSPRSTAAAGHRPRLSQSHTAPTLPSVAEGTTSPERERGPPPRPRLRNVSSSSTLLGVSLSSSSSTSTGGYATTTTTGQLGGPFVGASDPEQTPLAAPPAPPLAGAGLVAGPGQQASAIGYPFPPVEDLVVVPGVGGGGATPLSTSSGIPPSANSISMPATAAAAATITNPLAPRSRSGDGASSSSGLFSSLKPLDYSLLSSRASVQDELESTLLQMGEWLHLVSEGLGRVISGQVDVGVELVKEEGGGGAHDESRSDQVRTMAPLQVSA</sequence>
<dbReference type="GO" id="GO:0005524">
    <property type="term" value="F:ATP binding"/>
    <property type="evidence" value="ECO:0007669"/>
    <property type="project" value="UniProtKB-UniRule"/>
</dbReference>
<dbReference type="OrthoDB" id="248923at2759"/>
<dbReference type="InterPro" id="IPR017441">
    <property type="entry name" value="Protein_kinase_ATP_BS"/>
</dbReference>
<dbReference type="Gene3D" id="1.10.510.10">
    <property type="entry name" value="Transferase(Phosphotransferase) domain 1"/>
    <property type="match status" value="1"/>
</dbReference>
<feature type="region of interest" description="Disordered" evidence="5">
    <location>
        <begin position="941"/>
        <end position="1138"/>
    </location>
</feature>
<evidence type="ECO:0000256" key="2">
    <source>
        <dbReference type="ARBA" id="ARBA00022741"/>
    </source>
</evidence>
<dbReference type="SUPFAM" id="SSF56112">
    <property type="entry name" value="Protein kinase-like (PK-like)"/>
    <property type="match status" value="1"/>
</dbReference>
<dbReference type="SMART" id="SM00220">
    <property type="entry name" value="S_TKc"/>
    <property type="match status" value="1"/>
</dbReference>
<feature type="compositionally biased region" description="Low complexity" evidence="5">
    <location>
        <begin position="1069"/>
        <end position="1097"/>
    </location>
</feature>
<dbReference type="InterPro" id="IPR008271">
    <property type="entry name" value="Ser/Thr_kinase_AS"/>
</dbReference>
<feature type="compositionally biased region" description="Low complexity" evidence="5">
    <location>
        <begin position="761"/>
        <end position="777"/>
    </location>
</feature>
<feature type="compositionally biased region" description="Low complexity" evidence="5">
    <location>
        <begin position="966"/>
        <end position="976"/>
    </location>
</feature>
<feature type="region of interest" description="Disordered" evidence="5">
    <location>
        <begin position="1264"/>
        <end position="1289"/>
    </location>
</feature>
<evidence type="ECO:0000256" key="4">
    <source>
        <dbReference type="PROSITE-ProRule" id="PRU10141"/>
    </source>
</evidence>
<feature type="compositionally biased region" description="Polar residues" evidence="5">
    <location>
        <begin position="598"/>
        <end position="612"/>
    </location>
</feature>
<feature type="region of interest" description="Disordered" evidence="5">
    <location>
        <begin position="433"/>
        <end position="452"/>
    </location>
</feature>
<feature type="region of interest" description="Disordered" evidence="5">
    <location>
        <begin position="528"/>
        <end position="553"/>
    </location>
</feature>
<feature type="region of interest" description="Disordered" evidence="5">
    <location>
        <begin position="640"/>
        <end position="664"/>
    </location>
</feature>
<gene>
    <name evidence="7" type="ORF">C6P46_004448</name>
</gene>
<feature type="compositionally biased region" description="Polar residues" evidence="5">
    <location>
        <begin position="1034"/>
        <end position="1052"/>
    </location>
</feature>
<feature type="binding site" evidence="4">
    <location>
        <position position="52"/>
    </location>
    <ligand>
        <name>ATP</name>
        <dbReference type="ChEBI" id="CHEBI:30616"/>
    </ligand>
</feature>
<feature type="compositionally biased region" description="Acidic residues" evidence="5">
    <location>
        <begin position="242"/>
        <end position="252"/>
    </location>
</feature>
<organism evidence="7 8">
    <name type="scientific">Rhodotorula mucilaginosa</name>
    <name type="common">Yeast</name>
    <name type="synonym">Rhodotorula rubra</name>
    <dbReference type="NCBI Taxonomy" id="5537"/>
    <lineage>
        <taxon>Eukaryota</taxon>
        <taxon>Fungi</taxon>
        <taxon>Dikarya</taxon>
        <taxon>Basidiomycota</taxon>
        <taxon>Pucciniomycotina</taxon>
        <taxon>Microbotryomycetes</taxon>
        <taxon>Sporidiobolales</taxon>
        <taxon>Sporidiobolaceae</taxon>
        <taxon>Rhodotorula</taxon>
    </lineage>
</organism>
<dbReference type="GO" id="GO:0005737">
    <property type="term" value="C:cytoplasm"/>
    <property type="evidence" value="ECO:0007669"/>
    <property type="project" value="TreeGrafter"/>
</dbReference>
<dbReference type="InterPro" id="IPR011009">
    <property type="entry name" value="Kinase-like_dom_sf"/>
</dbReference>
<evidence type="ECO:0000313" key="7">
    <source>
        <dbReference type="EMBL" id="KAG0660764.1"/>
    </source>
</evidence>
<proteinExistence type="predicted"/>
<dbReference type="GO" id="GO:0004674">
    <property type="term" value="F:protein serine/threonine kinase activity"/>
    <property type="evidence" value="ECO:0007669"/>
    <property type="project" value="UniProtKB-EC"/>
</dbReference>
<keyword evidence="8" id="KW-1185">Reference proteome</keyword>
<dbReference type="InterPro" id="IPR000719">
    <property type="entry name" value="Prot_kinase_dom"/>
</dbReference>
<protein>
    <recommendedName>
        <fullName evidence="1">non-specific serine/threonine protein kinase</fullName>
        <ecNumber evidence="1">2.7.11.1</ecNumber>
    </recommendedName>
</protein>
<evidence type="ECO:0000256" key="1">
    <source>
        <dbReference type="ARBA" id="ARBA00012513"/>
    </source>
</evidence>
<reference evidence="7 8" key="1">
    <citation type="submission" date="2020-11" db="EMBL/GenBank/DDBJ databases">
        <title>Kefir isolates.</title>
        <authorList>
            <person name="Marcisauskas S."/>
            <person name="Kim Y."/>
            <person name="Blasche S."/>
        </authorList>
    </citation>
    <scope>NUCLEOTIDE SEQUENCE [LARGE SCALE GENOMIC DNA]</scope>
    <source>
        <strain evidence="7 8">KR</strain>
    </source>
</reference>
<dbReference type="Gene3D" id="3.30.200.20">
    <property type="entry name" value="Phosphorylase Kinase, domain 1"/>
    <property type="match status" value="1"/>
</dbReference>
<feature type="compositionally biased region" description="Gly residues" evidence="5">
    <location>
        <begin position="872"/>
        <end position="886"/>
    </location>
</feature>
<dbReference type="EMBL" id="PUHQ01000041">
    <property type="protein sequence ID" value="KAG0660764.1"/>
    <property type="molecule type" value="Genomic_DNA"/>
</dbReference>
<feature type="compositionally biased region" description="Low complexity" evidence="5">
    <location>
        <begin position="726"/>
        <end position="752"/>
    </location>
</feature>
<feature type="region of interest" description="Disordered" evidence="5">
    <location>
        <begin position="235"/>
        <end position="262"/>
    </location>
</feature>
<dbReference type="Pfam" id="PF00069">
    <property type="entry name" value="Pkinase"/>
    <property type="match status" value="1"/>
</dbReference>
<dbReference type="PROSITE" id="PS00108">
    <property type="entry name" value="PROTEIN_KINASE_ST"/>
    <property type="match status" value="1"/>
</dbReference>
<feature type="compositionally biased region" description="Low complexity" evidence="5">
    <location>
        <begin position="913"/>
        <end position="929"/>
    </location>
</feature>
<dbReference type="PROSITE" id="PS50011">
    <property type="entry name" value="PROTEIN_KINASE_DOM"/>
    <property type="match status" value="1"/>
</dbReference>
<dbReference type="InterPro" id="IPR050629">
    <property type="entry name" value="STE20/SPS1-PAK"/>
</dbReference>
<evidence type="ECO:0000259" key="6">
    <source>
        <dbReference type="PROSITE" id="PS50011"/>
    </source>
</evidence>
<evidence type="ECO:0000313" key="8">
    <source>
        <dbReference type="Proteomes" id="UP000777482"/>
    </source>
</evidence>
<feature type="compositionally biased region" description="Low complexity" evidence="5">
    <location>
        <begin position="580"/>
        <end position="597"/>
    </location>
</feature>
<feature type="region of interest" description="Disordered" evidence="5">
    <location>
        <begin position="683"/>
        <end position="811"/>
    </location>
</feature>
<dbReference type="PANTHER" id="PTHR48012:SF21">
    <property type="entry name" value="PH DOMAIN-CONTAINING PROTEIN"/>
    <property type="match status" value="1"/>
</dbReference>
<feature type="region of interest" description="Disordered" evidence="5">
    <location>
        <begin position="831"/>
        <end position="929"/>
    </location>
</feature>
<keyword evidence="3 4" id="KW-0067">ATP-binding</keyword>
<feature type="compositionally biased region" description="Basic and acidic residues" evidence="5">
    <location>
        <begin position="1264"/>
        <end position="1278"/>
    </location>
</feature>
<name>A0A9P6W121_RHOMI</name>
<comment type="caution">
    <text evidence="7">The sequence shown here is derived from an EMBL/GenBank/DDBJ whole genome shotgun (WGS) entry which is preliminary data.</text>
</comment>
<dbReference type="PROSITE" id="PS00107">
    <property type="entry name" value="PROTEIN_KINASE_ATP"/>
    <property type="match status" value="1"/>
</dbReference>